<dbReference type="GO" id="GO:0020037">
    <property type="term" value="F:heme binding"/>
    <property type="evidence" value="ECO:0007669"/>
    <property type="project" value="InterPro"/>
</dbReference>
<protein>
    <submittedName>
        <fullName evidence="9">C-type cytochrome</fullName>
    </submittedName>
</protein>
<evidence type="ECO:0000313" key="10">
    <source>
        <dbReference type="EMBL" id="XDJ64039.1"/>
    </source>
</evidence>
<name>A0AB39E5Z2_9BURK</name>
<accession>A0AB39E5Z2</accession>
<dbReference type="InterPro" id="IPR051811">
    <property type="entry name" value="Cytochrome_c550/c551-like"/>
</dbReference>
<evidence type="ECO:0000313" key="12">
    <source>
        <dbReference type="EMBL" id="XDJ85305.1"/>
    </source>
</evidence>
<dbReference type="InterPro" id="IPR036909">
    <property type="entry name" value="Cyt_c-like_dom_sf"/>
</dbReference>
<sequence>MSCLNGTDCREPAKRRIALAVLALMLAIFLLLSVWSFLPSRGQAVPDSIQYGGVDAVDGKRVFQAYNCMGCHTIVGNGAYLGPDLTRIHADAGAAWLAAFLPSAGGWPTSAAVRVQLQNPAAQADAGSADLQAYLQRYPGAAERLSERGGQHTLMPNLPLDAREVTALIAFLKYTSTLHTEGWPPKPHEGRRIPAAFQPSGDTASTAVAGAEPKAAAPAGQVQDALARGRQLVSDLGCVACHATDQKRTVGPGWGGLAGHEVQLTDGTTVTADEAYIVRSIREPDAQTVAGYPPHVMPSYDALIDDADMKAIVAYLSSL</sequence>
<keyword evidence="4" id="KW-0249">Electron transport</keyword>
<gene>
    <name evidence="11" type="ORF">ABRY91_03805</name>
    <name evidence="9" type="ORF">ABRY92_01575</name>
    <name evidence="10" type="ORF">ABRZ03_01435</name>
    <name evidence="12" type="ORF">ABRZ08_00130</name>
</gene>
<dbReference type="Pfam" id="PF00034">
    <property type="entry name" value="Cytochrom_C"/>
    <property type="match status" value="2"/>
</dbReference>
<evidence type="ECO:0000256" key="2">
    <source>
        <dbReference type="ARBA" id="ARBA00022617"/>
    </source>
</evidence>
<evidence type="ECO:0000256" key="3">
    <source>
        <dbReference type="ARBA" id="ARBA00022723"/>
    </source>
</evidence>
<dbReference type="GO" id="GO:0046872">
    <property type="term" value="F:metal ion binding"/>
    <property type="evidence" value="ECO:0007669"/>
    <property type="project" value="UniProtKB-KW"/>
</dbReference>
<dbReference type="EMBL" id="CP158259">
    <property type="protein sequence ID" value="XDJ61344.1"/>
    <property type="molecule type" value="Genomic_DNA"/>
</dbReference>
<dbReference type="AlphaFoldDB" id="A0AB39E5Z2"/>
<dbReference type="RefSeq" id="WP_368641909.1">
    <property type="nucleotide sequence ID" value="NZ_CP158259.1"/>
</dbReference>
<evidence type="ECO:0000313" key="9">
    <source>
        <dbReference type="EMBL" id="XDJ61344.1"/>
    </source>
</evidence>
<keyword evidence="7" id="KW-0472">Membrane</keyword>
<keyword evidence="3 6" id="KW-0479">Metal-binding</keyword>
<dbReference type="SUPFAM" id="SSF46626">
    <property type="entry name" value="Cytochrome c"/>
    <property type="match status" value="2"/>
</dbReference>
<evidence type="ECO:0000256" key="6">
    <source>
        <dbReference type="PROSITE-ProRule" id="PRU00433"/>
    </source>
</evidence>
<dbReference type="EMBL" id="CP158260">
    <property type="protein sequence ID" value="XDJ64039.1"/>
    <property type="molecule type" value="Genomic_DNA"/>
</dbReference>
<dbReference type="GO" id="GO:0009055">
    <property type="term" value="F:electron transfer activity"/>
    <property type="evidence" value="ECO:0007669"/>
    <property type="project" value="InterPro"/>
</dbReference>
<evidence type="ECO:0000256" key="1">
    <source>
        <dbReference type="ARBA" id="ARBA00022448"/>
    </source>
</evidence>
<evidence type="ECO:0000259" key="8">
    <source>
        <dbReference type="PROSITE" id="PS51007"/>
    </source>
</evidence>
<proteinExistence type="predicted"/>
<dbReference type="PROSITE" id="PS51007">
    <property type="entry name" value="CYTC"/>
    <property type="match status" value="2"/>
</dbReference>
<dbReference type="PANTHER" id="PTHR37823:SF1">
    <property type="entry name" value="CYTOCHROME C-553-LIKE"/>
    <property type="match status" value="1"/>
</dbReference>
<keyword evidence="2 6" id="KW-0349">Heme</keyword>
<keyword evidence="5 6" id="KW-0408">Iron</keyword>
<evidence type="ECO:0000313" key="11">
    <source>
        <dbReference type="EMBL" id="XDJ67164.1"/>
    </source>
</evidence>
<feature type="domain" description="Cytochrome c" evidence="8">
    <location>
        <begin position="224"/>
        <end position="319"/>
    </location>
</feature>
<feature type="transmembrane region" description="Helical" evidence="7">
    <location>
        <begin position="17"/>
        <end position="38"/>
    </location>
</feature>
<evidence type="ECO:0000256" key="4">
    <source>
        <dbReference type="ARBA" id="ARBA00022982"/>
    </source>
</evidence>
<organism evidence="9">
    <name type="scientific">Castellaniella ginsengisoli</name>
    <dbReference type="NCBI Taxonomy" id="546114"/>
    <lineage>
        <taxon>Bacteria</taxon>
        <taxon>Pseudomonadati</taxon>
        <taxon>Pseudomonadota</taxon>
        <taxon>Betaproteobacteria</taxon>
        <taxon>Burkholderiales</taxon>
        <taxon>Alcaligenaceae</taxon>
        <taxon>Castellaniella</taxon>
    </lineage>
</organism>
<keyword evidence="7" id="KW-0812">Transmembrane</keyword>
<keyword evidence="7" id="KW-1133">Transmembrane helix</keyword>
<dbReference type="EMBL" id="CP158268">
    <property type="protein sequence ID" value="XDJ85305.1"/>
    <property type="molecule type" value="Genomic_DNA"/>
</dbReference>
<dbReference type="EMBL" id="CP158261">
    <property type="protein sequence ID" value="XDJ67164.1"/>
    <property type="molecule type" value="Genomic_DNA"/>
</dbReference>
<evidence type="ECO:0000256" key="7">
    <source>
        <dbReference type="SAM" id="Phobius"/>
    </source>
</evidence>
<feature type="domain" description="Cytochrome c" evidence="8">
    <location>
        <begin position="54"/>
        <end position="176"/>
    </location>
</feature>
<dbReference type="PANTHER" id="PTHR37823">
    <property type="entry name" value="CYTOCHROME C-553-LIKE"/>
    <property type="match status" value="1"/>
</dbReference>
<dbReference type="InterPro" id="IPR009056">
    <property type="entry name" value="Cyt_c-like_dom"/>
</dbReference>
<reference evidence="9" key="1">
    <citation type="submission" date="2024-05" db="EMBL/GenBank/DDBJ databases">
        <authorList>
            <person name="Luo Y.-C."/>
            <person name="Nicholds J."/>
            <person name="Mortimer T."/>
            <person name="Maboni G."/>
        </authorList>
    </citation>
    <scope>NUCLEOTIDE SEQUENCE</scope>
    <source>
        <strain evidence="12">140124</strain>
        <strain evidence="11">145849</strain>
        <strain evidence="10">145850</strain>
        <strain evidence="9">145852</strain>
    </source>
</reference>
<evidence type="ECO:0000256" key="5">
    <source>
        <dbReference type="ARBA" id="ARBA00023004"/>
    </source>
</evidence>
<dbReference type="Gene3D" id="1.10.760.10">
    <property type="entry name" value="Cytochrome c-like domain"/>
    <property type="match status" value="2"/>
</dbReference>
<keyword evidence="1" id="KW-0813">Transport</keyword>